<keyword evidence="1" id="KW-0378">Hydrolase</keyword>
<proteinExistence type="predicted"/>
<keyword evidence="2" id="KW-1185">Reference proteome</keyword>
<dbReference type="EMBL" id="BRZM01002386">
    <property type="protein sequence ID" value="GLD74640.1"/>
    <property type="molecule type" value="Genomic_DNA"/>
</dbReference>
<dbReference type="GO" id="GO:0006508">
    <property type="term" value="P:proteolysis"/>
    <property type="evidence" value="ECO:0007669"/>
    <property type="project" value="UniProtKB-KW"/>
</dbReference>
<gene>
    <name evidence="1" type="ORF">AKAME5_002597200</name>
</gene>
<reference evidence="1" key="1">
    <citation type="submission" date="2022-08" db="EMBL/GenBank/DDBJ databases">
        <title>Genome sequencing of akame (Lates japonicus).</title>
        <authorList>
            <person name="Hashiguchi Y."/>
            <person name="Takahashi H."/>
        </authorList>
    </citation>
    <scope>NUCLEOTIDE SEQUENCE</scope>
    <source>
        <strain evidence="1">Kochi</strain>
    </source>
</reference>
<dbReference type="AlphaFoldDB" id="A0AAD3RNL1"/>
<organism evidence="1 2">
    <name type="scientific">Lates japonicus</name>
    <name type="common">Japanese lates</name>
    <dbReference type="NCBI Taxonomy" id="270547"/>
    <lineage>
        <taxon>Eukaryota</taxon>
        <taxon>Metazoa</taxon>
        <taxon>Chordata</taxon>
        <taxon>Craniata</taxon>
        <taxon>Vertebrata</taxon>
        <taxon>Euteleostomi</taxon>
        <taxon>Actinopterygii</taxon>
        <taxon>Neopterygii</taxon>
        <taxon>Teleostei</taxon>
        <taxon>Neoteleostei</taxon>
        <taxon>Acanthomorphata</taxon>
        <taxon>Carangaria</taxon>
        <taxon>Carangaria incertae sedis</taxon>
        <taxon>Centropomidae</taxon>
        <taxon>Lates</taxon>
    </lineage>
</organism>
<accession>A0AAD3RNL1</accession>
<dbReference type="Proteomes" id="UP001279410">
    <property type="component" value="Unassembled WGS sequence"/>
</dbReference>
<evidence type="ECO:0000313" key="2">
    <source>
        <dbReference type="Proteomes" id="UP001279410"/>
    </source>
</evidence>
<sequence length="85" mass="9621">MPLLQVWTPKVPEDRWLRLSQQQPIRDSVRSQGRILTETDCQLPVSQTAAIIGFDSEGGGSEAVVIPRDRTYRFLLLTTPTQPEE</sequence>
<evidence type="ECO:0000313" key="1">
    <source>
        <dbReference type="EMBL" id="GLD74640.1"/>
    </source>
</evidence>
<dbReference type="GO" id="GO:0008233">
    <property type="term" value="F:peptidase activity"/>
    <property type="evidence" value="ECO:0007669"/>
    <property type="project" value="UniProtKB-KW"/>
</dbReference>
<protein>
    <submittedName>
        <fullName evidence="1">AMSH-like protease isoform X1</fullName>
    </submittedName>
</protein>
<name>A0AAD3RNL1_LATJO</name>
<keyword evidence="1" id="KW-0645">Protease</keyword>
<comment type="caution">
    <text evidence="1">The sequence shown here is derived from an EMBL/GenBank/DDBJ whole genome shotgun (WGS) entry which is preliminary data.</text>
</comment>